<reference evidence="12 13" key="1">
    <citation type="journal article" date="2018" name="MBio">
        <title>Comparative Genomics Reveals the Core Gene Toolbox for the Fungus-Insect Symbiosis.</title>
        <authorList>
            <person name="Wang Y."/>
            <person name="Stata M."/>
            <person name="Wang W."/>
            <person name="Stajich J.E."/>
            <person name="White M.M."/>
            <person name="Moncalvo J.M."/>
        </authorList>
    </citation>
    <scope>NUCLEOTIDE SEQUENCE [LARGE SCALE GENOMIC DNA]</scope>
    <source>
        <strain evidence="12 13">AUS-126-30</strain>
    </source>
</reference>
<dbReference type="GO" id="GO:0042124">
    <property type="term" value="F:1,3-beta-glucanosyltransferase activity"/>
    <property type="evidence" value="ECO:0007669"/>
    <property type="project" value="TreeGrafter"/>
</dbReference>
<dbReference type="Gene3D" id="3.20.20.80">
    <property type="entry name" value="Glycosidases"/>
    <property type="match status" value="1"/>
</dbReference>
<comment type="subcellular location">
    <subcellularLocation>
        <location evidence="1">Cell envelope</location>
    </subcellularLocation>
    <subcellularLocation>
        <location evidence="10">Cell membrane</location>
        <topology evidence="10">Lipid-anchor</topology>
        <topology evidence="10">GPI-anchor</topology>
    </subcellularLocation>
    <subcellularLocation>
        <location evidence="2">Membrane</location>
        <topology evidence="2">Lipid-anchor</topology>
        <topology evidence="2">GPI-anchor</topology>
    </subcellularLocation>
</comment>
<evidence type="ECO:0000256" key="7">
    <source>
        <dbReference type="ARBA" id="ARBA00023157"/>
    </source>
</evidence>
<keyword evidence="13" id="KW-1185">Reference proteome</keyword>
<keyword evidence="9 10" id="KW-0449">Lipoprotein</keyword>
<gene>
    <name evidence="12" type="ORF">BB558_005383</name>
</gene>
<keyword evidence="4 10" id="KW-0336">GPI-anchor</keyword>
<dbReference type="Proteomes" id="UP000245591">
    <property type="component" value="Unassembled WGS sequence"/>
</dbReference>
<name>A0A2U1J0V9_SMIAN</name>
<evidence type="ECO:0000256" key="10">
    <source>
        <dbReference type="RuleBase" id="RU361209"/>
    </source>
</evidence>
<comment type="function">
    <text evidence="10">Splits internally a 1,3-beta-glucan molecule and transfers the newly generated reducing end (the donor) to the non-reducing end of another 1,3-beta-glucan molecule (the acceptor) forming a 1,3-beta linkage, resulting in the elongation of 1,3-beta-glucan chains in the cell wall.</text>
</comment>
<dbReference type="PANTHER" id="PTHR31468:SF2">
    <property type="entry name" value="1,3-BETA-GLUCANOSYLTRANSFERASE GAS1"/>
    <property type="match status" value="1"/>
</dbReference>
<evidence type="ECO:0000313" key="12">
    <source>
        <dbReference type="EMBL" id="PVZ98612.1"/>
    </source>
</evidence>
<accession>A0A2U1J0V9</accession>
<dbReference type="EMBL" id="MBFU01000530">
    <property type="protein sequence ID" value="PVZ98612.1"/>
    <property type="molecule type" value="Genomic_DNA"/>
</dbReference>
<dbReference type="GO" id="GO:0071970">
    <property type="term" value="P:fungal-type cell wall (1-&gt;3)-beta-D-glucan biosynthetic process"/>
    <property type="evidence" value="ECO:0007669"/>
    <property type="project" value="TreeGrafter"/>
</dbReference>
<dbReference type="Pfam" id="PF03198">
    <property type="entry name" value="Glyco_hydro_72"/>
    <property type="match status" value="1"/>
</dbReference>
<keyword evidence="10" id="KW-0808">Transferase</keyword>
<dbReference type="GO" id="GO:0031505">
    <property type="term" value="P:fungal-type cell wall organization"/>
    <property type="evidence" value="ECO:0007669"/>
    <property type="project" value="TreeGrafter"/>
</dbReference>
<evidence type="ECO:0000313" key="13">
    <source>
        <dbReference type="Proteomes" id="UP000245591"/>
    </source>
</evidence>
<evidence type="ECO:0000256" key="6">
    <source>
        <dbReference type="ARBA" id="ARBA00023136"/>
    </source>
</evidence>
<organism evidence="12 13">
    <name type="scientific">Smittium angustum</name>
    <dbReference type="NCBI Taxonomy" id="133377"/>
    <lineage>
        <taxon>Eukaryota</taxon>
        <taxon>Fungi</taxon>
        <taxon>Fungi incertae sedis</taxon>
        <taxon>Zoopagomycota</taxon>
        <taxon>Kickxellomycotina</taxon>
        <taxon>Harpellomycetes</taxon>
        <taxon>Harpellales</taxon>
        <taxon>Legeriomycetaceae</taxon>
        <taxon>Smittium</taxon>
    </lineage>
</organism>
<dbReference type="Gene3D" id="1.20.58.1040">
    <property type="match status" value="1"/>
</dbReference>
<feature type="domain" description="X8" evidence="11">
    <location>
        <begin position="255"/>
        <end position="341"/>
    </location>
</feature>
<keyword evidence="8" id="KW-0325">Glycoprotein</keyword>
<evidence type="ECO:0000259" key="11">
    <source>
        <dbReference type="SMART" id="SM00768"/>
    </source>
</evidence>
<comment type="caution">
    <text evidence="12">The sequence shown here is derived from an EMBL/GenBank/DDBJ whole genome shotgun (WGS) entry which is preliminary data.</text>
</comment>
<dbReference type="InterPro" id="IPR017853">
    <property type="entry name" value="GH"/>
</dbReference>
<evidence type="ECO:0000256" key="2">
    <source>
        <dbReference type="ARBA" id="ARBA00004589"/>
    </source>
</evidence>
<evidence type="ECO:0000256" key="4">
    <source>
        <dbReference type="ARBA" id="ARBA00022622"/>
    </source>
</evidence>
<comment type="similarity">
    <text evidence="3 10">Belongs to the glycosyl hydrolase 72 family.</text>
</comment>
<sequence>YKNVVAFLIGNEVTNDVDTTKASAFVKAALRDVKSYIKKSNLEIPVGYADNDDEEVRNDLIKYFNCGQDPLARVDFYGVNTYRWCGPNVSYKTSGYEQMAQPFKEYSIPVIMTEYGCNKVRPRSFNEVKSIYGKDLNDIFSGGFVYEYSQEDNDYGVVKIVNGNSFKKMSDYENLKDAYSSSVVNTTNMKRYTVEKRSFSECPKTSKTWRSGLKLPPTPNSSICSCMMNSLKCSLDPDSVLLDKNPPDSQMSERMVDPAKEKVMGSIIDDICGKIDCKGIEYDTVSGVYGEFSFCSEIERAAWAINENFMLLKQSQKACTFNGIVTNVVKSPKEDISSCLSKPGNNDISKIENIAESKKEPSSASSLKVNSTKHNYFHGSLDFSLQSIMVCVLMANLVVFCDFCEYVGHFVSSVFLELIL</sequence>
<evidence type="ECO:0000256" key="5">
    <source>
        <dbReference type="ARBA" id="ARBA00022729"/>
    </source>
</evidence>
<evidence type="ECO:0000256" key="8">
    <source>
        <dbReference type="ARBA" id="ARBA00023180"/>
    </source>
</evidence>
<feature type="non-terminal residue" evidence="12">
    <location>
        <position position="1"/>
    </location>
</feature>
<dbReference type="Pfam" id="PF07983">
    <property type="entry name" value="X8"/>
    <property type="match status" value="1"/>
</dbReference>
<dbReference type="InterPro" id="IPR012946">
    <property type="entry name" value="X8"/>
</dbReference>
<dbReference type="EC" id="2.4.1.-" evidence="10"/>
<evidence type="ECO:0000256" key="9">
    <source>
        <dbReference type="ARBA" id="ARBA00023288"/>
    </source>
</evidence>
<dbReference type="PANTHER" id="PTHR31468">
    <property type="entry name" value="1,3-BETA-GLUCANOSYLTRANSFERASE GAS1"/>
    <property type="match status" value="1"/>
</dbReference>
<protein>
    <recommendedName>
        <fullName evidence="10">1,3-beta-glucanosyltransferase</fullName>
        <ecNumber evidence="10">2.4.1.-</ecNumber>
    </recommendedName>
</protein>
<proteinExistence type="inferred from homology"/>
<keyword evidence="7" id="KW-1015">Disulfide bond</keyword>
<keyword evidence="6 10" id="KW-0472">Membrane</keyword>
<evidence type="ECO:0000256" key="3">
    <source>
        <dbReference type="ARBA" id="ARBA00007528"/>
    </source>
</evidence>
<keyword evidence="5" id="KW-0732">Signal</keyword>
<dbReference type="GO" id="GO:0005886">
    <property type="term" value="C:plasma membrane"/>
    <property type="evidence" value="ECO:0007669"/>
    <property type="project" value="UniProtKB-SubCell"/>
</dbReference>
<dbReference type="InterPro" id="IPR004886">
    <property type="entry name" value="Glucanosyltransferase"/>
</dbReference>
<dbReference type="SUPFAM" id="SSF51445">
    <property type="entry name" value="(Trans)glycosidases"/>
    <property type="match status" value="1"/>
</dbReference>
<dbReference type="GO" id="GO:0098552">
    <property type="term" value="C:side of membrane"/>
    <property type="evidence" value="ECO:0007669"/>
    <property type="project" value="UniProtKB-KW"/>
</dbReference>
<dbReference type="SMART" id="SM00768">
    <property type="entry name" value="X8"/>
    <property type="match status" value="1"/>
</dbReference>
<evidence type="ECO:0000256" key="1">
    <source>
        <dbReference type="ARBA" id="ARBA00004196"/>
    </source>
</evidence>
<dbReference type="AlphaFoldDB" id="A0A2U1J0V9"/>